<dbReference type="Gene3D" id="3.60.10.10">
    <property type="entry name" value="Endonuclease/exonuclease/phosphatase"/>
    <property type="match status" value="1"/>
</dbReference>
<keyword evidence="2" id="KW-1185">Reference proteome</keyword>
<reference evidence="1 2" key="1">
    <citation type="submission" date="2024-01" db="EMBL/GenBank/DDBJ databases">
        <title>A telomere-to-telomere, gap-free genome of sweet tea (Lithocarpus litseifolius).</title>
        <authorList>
            <person name="Zhou J."/>
        </authorList>
    </citation>
    <scope>NUCLEOTIDE SEQUENCE [LARGE SCALE GENOMIC DNA]</scope>
    <source>
        <strain evidence="1">Zhou-2022a</strain>
        <tissue evidence="1">Leaf</tissue>
    </source>
</reference>
<dbReference type="PANTHER" id="PTHR33710:SF77">
    <property type="entry name" value="DNASE I-LIKE SUPERFAMILY PROTEIN"/>
    <property type="match status" value="1"/>
</dbReference>
<sequence length="223" mass="25757">MGEDNLGGRPVNISKAINLQECLNTCGTIDLGFSGPRFTWANQQPLSTLIQERIERFFINSDWNVLYPEAHVTHPERSHSDHSPVILSLHTDQEVRFPRPFRYQPMWLSHSDFPDLVRDAWFGIPYLPNAICAFTTKAKIWNRDQFGNIFHRKQRTCARLRGVQIALGNNPNNFLIDLEKSLLAELTTLADLETKYWSLKSRITWVVEGDRNTTFFHNSALIC</sequence>
<evidence type="ECO:0000313" key="2">
    <source>
        <dbReference type="Proteomes" id="UP001459277"/>
    </source>
</evidence>
<gene>
    <name evidence="1" type="ORF">SO802_028564</name>
</gene>
<evidence type="ECO:0008006" key="3">
    <source>
        <dbReference type="Google" id="ProtNLM"/>
    </source>
</evidence>
<dbReference type="InterPro" id="IPR036691">
    <property type="entry name" value="Endo/exonu/phosph_ase_sf"/>
</dbReference>
<dbReference type="EMBL" id="JAZDWU010000010">
    <property type="protein sequence ID" value="KAK9988325.1"/>
    <property type="molecule type" value="Genomic_DNA"/>
</dbReference>
<comment type="caution">
    <text evidence="1">The sequence shown here is derived from an EMBL/GenBank/DDBJ whole genome shotgun (WGS) entry which is preliminary data.</text>
</comment>
<dbReference type="AlphaFoldDB" id="A0AAW2BQM8"/>
<evidence type="ECO:0000313" key="1">
    <source>
        <dbReference type="EMBL" id="KAK9988325.1"/>
    </source>
</evidence>
<accession>A0AAW2BQM8</accession>
<name>A0AAW2BQM8_9ROSI</name>
<protein>
    <recommendedName>
        <fullName evidence="3">Reverse transcriptase</fullName>
    </recommendedName>
</protein>
<organism evidence="1 2">
    <name type="scientific">Lithocarpus litseifolius</name>
    <dbReference type="NCBI Taxonomy" id="425828"/>
    <lineage>
        <taxon>Eukaryota</taxon>
        <taxon>Viridiplantae</taxon>
        <taxon>Streptophyta</taxon>
        <taxon>Embryophyta</taxon>
        <taxon>Tracheophyta</taxon>
        <taxon>Spermatophyta</taxon>
        <taxon>Magnoliopsida</taxon>
        <taxon>eudicotyledons</taxon>
        <taxon>Gunneridae</taxon>
        <taxon>Pentapetalae</taxon>
        <taxon>rosids</taxon>
        <taxon>fabids</taxon>
        <taxon>Fagales</taxon>
        <taxon>Fagaceae</taxon>
        <taxon>Lithocarpus</taxon>
    </lineage>
</organism>
<dbReference type="PANTHER" id="PTHR33710">
    <property type="entry name" value="BNAC02G09200D PROTEIN"/>
    <property type="match status" value="1"/>
</dbReference>
<dbReference type="SUPFAM" id="SSF56219">
    <property type="entry name" value="DNase I-like"/>
    <property type="match status" value="1"/>
</dbReference>
<dbReference type="Proteomes" id="UP001459277">
    <property type="component" value="Unassembled WGS sequence"/>
</dbReference>
<proteinExistence type="predicted"/>